<accession>C0L0A4</accession>
<dbReference type="InterPro" id="IPR017887">
    <property type="entry name" value="TF_TCP_subgr"/>
</dbReference>
<dbReference type="Pfam" id="PF03634">
    <property type="entry name" value="TCP"/>
    <property type="match status" value="1"/>
</dbReference>
<keyword evidence="3" id="KW-0805">Transcription regulation</keyword>
<evidence type="ECO:0000259" key="9">
    <source>
        <dbReference type="PROSITE" id="PS51370"/>
    </source>
</evidence>
<feature type="domain" description="TCP" evidence="8">
    <location>
        <begin position="1"/>
        <end position="52"/>
    </location>
</feature>
<keyword evidence="2" id="KW-0217">Developmental protein</keyword>
<proteinExistence type="evidence at transcript level"/>
<protein>
    <submittedName>
        <fullName evidence="10">CYCLOIDEA-like2</fullName>
    </submittedName>
</protein>
<dbReference type="InterPro" id="IPR017888">
    <property type="entry name" value="CYC/TB1_R_domain"/>
</dbReference>
<sequence>IYTSQGPRDRRVRLSIGIARKFFDLQEMLGFDKPSKTLDWLLTKSKTAIKELVQTKTSAAKSISSDQCEEEIENEEGSDISMQHQGADLRGKSVMISSNVKSCSKTGTTKDPKQVAAKESRAKARARARERTKEKMGIKQQLNEAINLNKGSSDHHQWNNHPNVGINQSVSCSNHNQYEVSNSSQQHMGGSLHCPLAYEDLIQETMKRKAKHHYSVLGFQQNFPVSAENWDYNSFTSHSSLCAIL</sequence>
<gene>
    <name evidence="10" type="primary">CYC3</name>
</gene>
<evidence type="ECO:0000256" key="4">
    <source>
        <dbReference type="ARBA" id="ARBA00023125"/>
    </source>
</evidence>
<dbReference type="PANTHER" id="PTHR31072">
    <property type="entry name" value="TRANSCRIPTION FACTOR TCP4-RELATED"/>
    <property type="match status" value="1"/>
</dbReference>
<reference evidence="10" key="1">
    <citation type="journal article" date="2009" name="New Phytol.">
        <title>Conservation and diversification of the symmetry developmental program among close relatives of snapdragon with divergent floral morphologies.</title>
        <authorList>
            <person name="Preston J.C."/>
            <person name="Kost M.A."/>
            <person name="Hileman L.C."/>
        </authorList>
    </citation>
    <scope>NUCLEOTIDE SEQUENCE</scope>
</reference>
<dbReference type="GO" id="GO:0043565">
    <property type="term" value="F:sequence-specific DNA binding"/>
    <property type="evidence" value="ECO:0007669"/>
    <property type="project" value="TreeGrafter"/>
</dbReference>
<dbReference type="PROSITE" id="PS51370">
    <property type="entry name" value="R"/>
    <property type="match status" value="1"/>
</dbReference>
<dbReference type="PROSITE" id="PS51369">
    <property type="entry name" value="TCP"/>
    <property type="match status" value="1"/>
</dbReference>
<feature type="non-terminal residue" evidence="10">
    <location>
        <position position="1"/>
    </location>
</feature>
<evidence type="ECO:0000256" key="6">
    <source>
        <dbReference type="ARBA" id="ARBA00023242"/>
    </source>
</evidence>
<dbReference type="GO" id="GO:2000032">
    <property type="term" value="P:regulation of secondary shoot formation"/>
    <property type="evidence" value="ECO:0007669"/>
    <property type="project" value="TreeGrafter"/>
</dbReference>
<name>C0L0A4_GRAOF</name>
<dbReference type="GO" id="GO:0003700">
    <property type="term" value="F:DNA-binding transcription factor activity"/>
    <property type="evidence" value="ECO:0007669"/>
    <property type="project" value="InterPro"/>
</dbReference>
<dbReference type="PANTHER" id="PTHR31072:SF224">
    <property type="entry name" value="TRANSCRIPTION FACTOR TCP1"/>
    <property type="match status" value="1"/>
</dbReference>
<keyword evidence="4" id="KW-0238">DNA-binding</keyword>
<dbReference type="AlphaFoldDB" id="C0L0A4"/>
<evidence type="ECO:0000256" key="3">
    <source>
        <dbReference type="ARBA" id="ARBA00023015"/>
    </source>
</evidence>
<feature type="region of interest" description="Disordered" evidence="7">
    <location>
        <begin position="100"/>
        <end position="121"/>
    </location>
</feature>
<keyword evidence="5" id="KW-0804">Transcription</keyword>
<evidence type="ECO:0000259" key="8">
    <source>
        <dbReference type="PROSITE" id="PS51369"/>
    </source>
</evidence>
<feature type="non-terminal residue" evidence="10">
    <location>
        <position position="245"/>
    </location>
</feature>
<comment type="subcellular location">
    <subcellularLocation>
        <location evidence="1">Nucleus</location>
    </subcellularLocation>
</comment>
<evidence type="ECO:0000256" key="1">
    <source>
        <dbReference type="ARBA" id="ARBA00004123"/>
    </source>
</evidence>
<keyword evidence="6" id="KW-0539">Nucleus</keyword>
<organism evidence="10">
    <name type="scientific">Gratiola officinalis</name>
    <name type="common">Hedgehyssop</name>
    <dbReference type="NCBI Taxonomy" id="204382"/>
    <lineage>
        <taxon>Eukaryota</taxon>
        <taxon>Viridiplantae</taxon>
        <taxon>Streptophyta</taxon>
        <taxon>Embryophyta</taxon>
        <taxon>Tracheophyta</taxon>
        <taxon>Spermatophyta</taxon>
        <taxon>Magnoliopsida</taxon>
        <taxon>eudicotyledons</taxon>
        <taxon>Gunneridae</taxon>
        <taxon>Pentapetalae</taxon>
        <taxon>asterids</taxon>
        <taxon>lamiids</taxon>
        <taxon>Lamiales</taxon>
        <taxon>Plantaginaceae</taxon>
        <taxon>Gratioleae</taxon>
        <taxon>Gratiola</taxon>
    </lineage>
</organism>
<evidence type="ECO:0000256" key="7">
    <source>
        <dbReference type="SAM" id="MobiDB-lite"/>
    </source>
</evidence>
<feature type="compositionally biased region" description="Basic and acidic residues" evidence="7">
    <location>
        <begin position="108"/>
        <end position="121"/>
    </location>
</feature>
<feature type="domain" description="R" evidence="9">
    <location>
        <begin position="118"/>
        <end position="135"/>
    </location>
</feature>
<evidence type="ECO:0000256" key="2">
    <source>
        <dbReference type="ARBA" id="ARBA00022473"/>
    </source>
</evidence>
<dbReference type="GO" id="GO:0005634">
    <property type="term" value="C:nucleus"/>
    <property type="evidence" value="ECO:0007669"/>
    <property type="project" value="UniProtKB-SubCell"/>
</dbReference>
<evidence type="ECO:0000313" key="10">
    <source>
        <dbReference type="EMBL" id="ACN32302.1"/>
    </source>
</evidence>
<evidence type="ECO:0000256" key="5">
    <source>
        <dbReference type="ARBA" id="ARBA00023163"/>
    </source>
</evidence>
<dbReference type="InterPro" id="IPR005333">
    <property type="entry name" value="Transcription_factor_TCP"/>
</dbReference>
<dbReference type="EMBL" id="FJ649692">
    <property type="protein sequence ID" value="ACN32302.1"/>
    <property type="molecule type" value="mRNA"/>
</dbReference>